<gene>
    <name evidence="1" type="ORF">V5799_004734</name>
</gene>
<dbReference type="EMBL" id="JARKHS020035014">
    <property type="protein sequence ID" value="KAK8757633.1"/>
    <property type="molecule type" value="Genomic_DNA"/>
</dbReference>
<proteinExistence type="predicted"/>
<comment type="caution">
    <text evidence="1">The sequence shown here is derived from an EMBL/GenBank/DDBJ whole genome shotgun (WGS) entry which is preliminary data.</text>
</comment>
<evidence type="ECO:0000313" key="2">
    <source>
        <dbReference type="Proteomes" id="UP001321473"/>
    </source>
</evidence>
<dbReference type="Proteomes" id="UP001321473">
    <property type="component" value="Unassembled WGS sequence"/>
</dbReference>
<dbReference type="AlphaFoldDB" id="A0AAQ4D593"/>
<sequence>MRCKRMLHRCGGQKAIGAASRQDGFLLSFASMKEKIALRQLPEKVPRMNNDALGALLVTLHMDAQGGLCAVKSHSRSSFEQWKVLSAVMHSVKCIL</sequence>
<evidence type="ECO:0000313" key="1">
    <source>
        <dbReference type="EMBL" id="KAK8757633.1"/>
    </source>
</evidence>
<protein>
    <submittedName>
        <fullName evidence="1">Uncharacterized protein</fullName>
    </submittedName>
</protein>
<reference evidence="1 2" key="1">
    <citation type="journal article" date="2023" name="Arcadia Sci">
        <title>De novo assembly of a long-read Amblyomma americanum tick genome.</title>
        <authorList>
            <person name="Chou S."/>
            <person name="Poskanzer K.E."/>
            <person name="Rollins M."/>
            <person name="Thuy-Boun P.S."/>
        </authorList>
    </citation>
    <scope>NUCLEOTIDE SEQUENCE [LARGE SCALE GENOMIC DNA]</scope>
    <source>
        <strain evidence="1">F_SG_1</strain>
        <tissue evidence="1">Salivary glands</tissue>
    </source>
</reference>
<organism evidence="1 2">
    <name type="scientific">Amblyomma americanum</name>
    <name type="common">Lone star tick</name>
    <dbReference type="NCBI Taxonomy" id="6943"/>
    <lineage>
        <taxon>Eukaryota</taxon>
        <taxon>Metazoa</taxon>
        <taxon>Ecdysozoa</taxon>
        <taxon>Arthropoda</taxon>
        <taxon>Chelicerata</taxon>
        <taxon>Arachnida</taxon>
        <taxon>Acari</taxon>
        <taxon>Parasitiformes</taxon>
        <taxon>Ixodida</taxon>
        <taxon>Ixodoidea</taxon>
        <taxon>Ixodidae</taxon>
        <taxon>Amblyomminae</taxon>
        <taxon>Amblyomma</taxon>
    </lineage>
</organism>
<keyword evidence="2" id="KW-1185">Reference proteome</keyword>
<name>A0AAQ4D593_AMBAM</name>
<accession>A0AAQ4D593</accession>